<dbReference type="InterPro" id="IPR038765">
    <property type="entry name" value="Papain-like_cys_pep_sf"/>
</dbReference>
<dbReference type="PROSITE" id="PS50144">
    <property type="entry name" value="MATH"/>
    <property type="match status" value="1"/>
</dbReference>
<dbReference type="Pfam" id="PF12436">
    <property type="entry name" value="USP7_ICP0_bdg"/>
    <property type="match status" value="1"/>
</dbReference>
<keyword evidence="9" id="KW-0539">Nucleus</keyword>
<gene>
    <name evidence="13" type="ORF">CIMG_06538</name>
</gene>
<dbReference type="GO" id="GO:0004843">
    <property type="term" value="F:cysteine-type deubiquitinase activity"/>
    <property type="evidence" value="ECO:0007669"/>
    <property type="project" value="UniProtKB-EC"/>
</dbReference>
<keyword evidence="6" id="KW-0833">Ubl conjugation pathway</keyword>
<dbReference type="GO" id="GO:0006508">
    <property type="term" value="P:proteolysis"/>
    <property type="evidence" value="ECO:0007669"/>
    <property type="project" value="UniProtKB-KW"/>
</dbReference>
<dbReference type="Pfam" id="PF14533">
    <property type="entry name" value="USP7_C2"/>
    <property type="match status" value="1"/>
</dbReference>
<keyword evidence="8" id="KW-0788">Thiol protease</keyword>
<dbReference type="PANTHER" id="PTHR24006:SF644">
    <property type="entry name" value="UBIQUITIN CARBOXYL-TERMINAL HYDROLASE 7"/>
    <property type="match status" value="1"/>
</dbReference>
<dbReference type="InterPro" id="IPR018200">
    <property type="entry name" value="USP_CS"/>
</dbReference>
<dbReference type="OrthoDB" id="289038at2759"/>
<reference evidence="14" key="2">
    <citation type="journal article" date="2010" name="Genome Res.">
        <title>Population genomic sequencing of Coccidioides fungi reveals recent hybridization and transposon control.</title>
        <authorList>
            <person name="Neafsey D.E."/>
            <person name="Barker B.M."/>
            <person name="Sharpton T.J."/>
            <person name="Stajich J.E."/>
            <person name="Park D.J."/>
            <person name="Whiston E."/>
            <person name="Hung C.-Y."/>
            <person name="McMahan C."/>
            <person name="White J."/>
            <person name="Sykes S."/>
            <person name="Heiman D."/>
            <person name="Young S."/>
            <person name="Zeng Q."/>
            <person name="Abouelleil A."/>
            <person name="Aftuck L."/>
            <person name="Bessette D."/>
            <person name="Brown A."/>
            <person name="FitzGerald M."/>
            <person name="Lui A."/>
            <person name="Macdonald J.P."/>
            <person name="Priest M."/>
            <person name="Orbach M.J."/>
            <person name="Galgiani J.N."/>
            <person name="Kirkland T.N."/>
            <person name="Cole G.T."/>
            <person name="Birren B.W."/>
            <person name="Henn M.R."/>
            <person name="Taylor J.W."/>
            <person name="Rounsley S.D."/>
        </authorList>
    </citation>
    <scope>GENOME REANNOTATION</scope>
    <source>
        <strain evidence="14">RS</strain>
    </source>
</reference>
<dbReference type="EC" id="3.4.19.12" evidence="4"/>
<dbReference type="SUPFAM" id="SSF54001">
    <property type="entry name" value="Cysteine proteinases"/>
    <property type="match status" value="1"/>
</dbReference>
<dbReference type="InterPro" id="IPR008974">
    <property type="entry name" value="TRAF-like"/>
</dbReference>
<sequence length="1128" mass="130881">MDNLEESGMVVDEFDQYSNDHTDDVVLVSPSGSPSEPEPEFPLADDYESMITRVLPELPDTETLEQTHHTWHIQNWTRMERKEHGPIFECGGSPWRVLFFPFGNQVTEYASFYLEHGYEEAPPEGWSRCVQFALVLWSKNNPSIYVSHVATHRFNASDGDWGFTRFCELRKLFHGPFDENGSPLIENEEACLTVYMRVVKDPTGVLWHSFKDYDSKKETGMVGLKNQGATCYLNSLLQSLYFTNSFRKAVYQIPTEEDSKISNSAWTLQRLFYSLQTSDNPVSTQELTSSFGWESKQIFEQQDVQELCRKLMERLEEKMKGTPVEKALHDLFVGKTKTYISCINVDYESSRIEDFWDIQLNVRGNKTLDDSFKDYIQVETLEGENKYDAGDPYGLQDAKKGVIFESFPPVLHLHLKRFEYDIHRDAMMKINDRHEFPEEFDASPYLSENADRSEPWVYQLYGVLVHTGELNAGHYYAFLRPTKDGYFYRFDDDRVVRATMKQTLEENFGGDWITLPNGNAGMRQAHFARGYSTKRSMNAYMLVYLRKSRVDDILVEVMKNDVPCHIEKKIAEERAELARRKKEREEQHLYMNVSLISDESFKHHHSFDLTSPDLDPNDPAAPKAYRILRATKVGEFAKQVAEEREVAPEQVRLWVMVNRQNKTTRPDQRLRDMEMSMEQAFNEFGTKNNPFRLWLEIGEPGVDGKVSWPDSRGPNAHTLIFLKYFDVHAQTLTGVKHVFVRKHAKVSEISSTILELMNWAPGTSFLLYEEIRHSMIDPMKPKHTFHQSEIQDGDIICFQRSIPESELPPTVIYRNVQQYYDFLLNRILVTFAPIEPNPEQTFTLTLSKKMTYEQFSTKVGEHLKVEPTHLRFAPVIISSGAPKPFIKRNVAQNLGQILTSPYPGTGYSHRSDVLYYEILETSLSEFEMKKNIKITWLSEGIAKEQIHEVLVAKNGVVSDVIESLQKKANIDDETIRNVRLYEAYSGKIYKELYDTYSVAGITDYVTVFAERIPEDELNMQEGEFRINAFNFDKEPQKAYGCPFKFVVKPGEKFKDTKERLSKRTGIKGKQFERIKFALVSRTPYSKPLYLEDDHILADLTTDSEQQLGLDHVNKNRNFWGRSESFFIR</sequence>
<dbReference type="GO" id="GO:0004175">
    <property type="term" value="F:endopeptidase activity"/>
    <property type="evidence" value="ECO:0007669"/>
    <property type="project" value="UniProtKB-ARBA"/>
</dbReference>
<dbReference type="PANTHER" id="PTHR24006">
    <property type="entry name" value="UBIQUITIN CARBOXYL-TERMINAL HYDROLASE"/>
    <property type="match status" value="1"/>
</dbReference>
<dbReference type="PROSITE" id="PS00973">
    <property type="entry name" value="USP_2"/>
    <property type="match status" value="1"/>
</dbReference>
<evidence type="ECO:0000256" key="8">
    <source>
        <dbReference type="ARBA" id="ARBA00022807"/>
    </source>
</evidence>
<protein>
    <recommendedName>
        <fullName evidence="4">ubiquitinyl hydrolase 1</fullName>
        <ecNumber evidence="4">3.4.19.12</ecNumber>
    </recommendedName>
</protein>
<evidence type="ECO:0000256" key="5">
    <source>
        <dbReference type="ARBA" id="ARBA00022670"/>
    </source>
</evidence>
<feature type="domain" description="USP" evidence="12">
    <location>
        <begin position="222"/>
        <end position="547"/>
    </location>
</feature>
<dbReference type="STRING" id="246410.A0A0E1RW17"/>
<comment type="subcellular location">
    <subcellularLocation>
        <location evidence="2">Nucleus</location>
    </subcellularLocation>
</comment>
<dbReference type="Gene3D" id="3.10.20.90">
    <property type="entry name" value="Phosphatidylinositol 3-kinase Catalytic Subunit, Chain A, domain 1"/>
    <property type="match status" value="2"/>
</dbReference>
<evidence type="ECO:0000256" key="10">
    <source>
        <dbReference type="SAM" id="MobiDB-lite"/>
    </source>
</evidence>
<dbReference type="GO" id="GO:0140492">
    <property type="term" value="F:metal-dependent deubiquitinase activity"/>
    <property type="evidence" value="ECO:0007669"/>
    <property type="project" value="UniProtKB-ARBA"/>
</dbReference>
<accession>A0A0E1RW17</accession>
<dbReference type="Gene3D" id="3.90.70.10">
    <property type="entry name" value="Cysteine proteinases"/>
    <property type="match status" value="1"/>
</dbReference>
<evidence type="ECO:0000259" key="12">
    <source>
        <dbReference type="PROSITE" id="PS50235"/>
    </source>
</evidence>
<dbReference type="SUPFAM" id="SSF49599">
    <property type="entry name" value="TRAF domain-like"/>
    <property type="match status" value="1"/>
</dbReference>
<evidence type="ECO:0000256" key="7">
    <source>
        <dbReference type="ARBA" id="ARBA00022801"/>
    </source>
</evidence>
<evidence type="ECO:0000256" key="1">
    <source>
        <dbReference type="ARBA" id="ARBA00000707"/>
    </source>
</evidence>
<dbReference type="AlphaFoldDB" id="A0A0E1RW17"/>
<dbReference type="FunCoup" id="A0A0E1RW17">
    <property type="interactions" value="1363"/>
</dbReference>
<dbReference type="SMART" id="SM00061">
    <property type="entry name" value="MATH"/>
    <property type="match status" value="1"/>
</dbReference>
<dbReference type="FunFam" id="2.60.210.10:FF:000011">
    <property type="entry name" value="Ubiquitin carboxyl-terminal hydrolase 7"/>
    <property type="match status" value="1"/>
</dbReference>
<dbReference type="FunFam" id="3.90.70.10:FF:000005">
    <property type="entry name" value="Ubiquitin carboxyl-terminal hydrolase 7"/>
    <property type="match status" value="1"/>
</dbReference>
<dbReference type="EMBL" id="GG704912">
    <property type="protein sequence ID" value="EAS31059.1"/>
    <property type="molecule type" value="Genomic_DNA"/>
</dbReference>
<evidence type="ECO:0000313" key="14">
    <source>
        <dbReference type="Proteomes" id="UP000001261"/>
    </source>
</evidence>
<dbReference type="Proteomes" id="UP000001261">
    <property type="component" value="Unassembled WGS sequence"/>
</dbReference>
<dbReference type="GO" id="GO:0005634">
    <property type="term" value="C:nucleus"/>
    <property type="evidence" value="ECO:0007669"/>
    <property type="project" value="UniProtKB-SubCell"/>
</dbReference>
<dbReference type="CDD" id="cd02659">
    <property type="entry name" value="peptidase_C19C"/>
    <property type="match status" value="1"/>
</dbReference>
<evidence type="ECO:0000256" key="6">
    <source>
        <dbReference type="ARBA" id="ARBA00022786"/>
    </source>
</evidence>
<feature type="region of interest" description="Disordered" evidence="10">
    <location>
        <begin position="1"/>
        <end position="42"/>
    </location>
</feature>
<dbReference type="InterPro" id="IPR050164">
    <property type="entry name" value="Peptidase_C19"/>
</dbReference>
<evidence type="ECO:0000259" key="11">
    <source>
        <dbReference type="PROSITE" id="PS50144"/>
    </source>
</evidence>
<dbReference type="InterPro" id="IPR024729">
    <property type="entry name" value="USP7_ICP0-binding_dom"/>
</dbReference>
<dbReference type="VEuPathDB" id="FungiDB:CIMG_06538"/>
<dbReference type="InParanoid" id="A0A0E1RW17"/>
<dbReference type="InterPro" id="IPR028889">
    <property type="entry name" value="USP"/>
</dbReference>
<dbReference type="InterPro" id="IPR002083">
    <property type="entry name" value="MATH/TRAF_dom"/>
</dbReference>
<name>A0A0E1RW17_COCIM</name>
<keyword evidence="14" id="KW-1185">Reference proteome</keyword>
<dbReference type="Pfam" id="PF22486">
    <property type="entry name" value="MATH_2"/>
    <property type="match status" value="1"/>
</dbReference>
<dbReference type="PROSITE" id="PS00972">
    <property type="entry name" value="USP_1"/>
    <property type="match status" value="1"/>
</dbReference>
<organism evidence="13 14">
    <name type="scientific">Coccidioides immitis (strain RS)</name>
    <name type="common">Valley fever fungus</name>
    <dbReference type="NCBI Taxonomy" id="246410"/>
    <lineage>
        <taxon>Eukaryota</taxon>
        <taxon>Fungi</taxon>
        <taxon>Dikarya</taxon>
        <taxon>Ascomycota</taxon>
        <taxon>Pezizomycotina</taxon>
        <taxon>Eurotiomycetes</taxon>
        <taxon>Eurotiomycetidae</taxon>
        <taxon>Onygenales</taxon>
        <taxon>Onygenaceae</taxon>
        <taxon>Coccidioides</taxon>
    </lineage>
</organism>
<dbReference type="InterPro" id="IPR001394">
    <property type="entry name" value="Peptidase_C19_UCH"/>
</dbReference>
<keyword evidence="5" id="KW-0645">Protease</keyword>
<dbReference type="Pfam" id="PF00443">
    <property type="entry name" value="UCH"/>
    <property type="match status" value="1"/>
</dbReference>
<dbReference type="CDD" id="cd03775">
    <property type="entry name" value="MATH_Ubp21p"/>
    <property type="match status" value="1"/>
</dbReference>
<dbReference type="OMA" id="HTAHHRF"/>
<evidence type="ECO:0000313" key="13">
    <source>
        <dbReference type="EMBL" id="EAS31059.1"/>
    </source>
</evidence>
<dbReference type="RefSeq" id="XP_001242642.1">
    <property type="nucleotide sequence ID" value="XM_001242641.2"/>
</dbReference>
<dbReference type="PROSITE" id="PS50235">
    <property type="entry name" value="USP_3"/>
    <property type="match status" value="1"/>
</dbReference>
<proteinExistence type="inferred from homology"/>
<comment type="similarity">
    <text evidence="3">Belongs to the peptidase C19 family.</text>
</comment>
<feature type="domain" description="MATH" evidence="11">
    <location>
        <begin position="66"/>
        <end position="196"/>
    </location>
</feature>
<dbReference type="KEGG" id="cim:CIMG_06538"/>
<dbReference type="GO" id="GO:0005829">
    <property type="term" value="C:cytosol"/>
    <property type="evidence" value="ECO:0007669"/>
    <property type="project" value="TreeGrafter"/>
</dbReference>
<dbReference type="GO" id="GO:0031647">
    <property type="term" value="P:regulation of protein stability"/>
    <property type="evidence" value="ECO:0007669"/>
    <property type="project" value="TreeGrafter"/>
</dbReference>
<evidence type="ECO:0000256" key="4">
    <source>
        <dbReference type="ARBA" id="ARBA00012759"/>
    </source>
</evidence>
<reference evidence="14" key="1">
    <citation type="journal article" date="2009" name="Genome Res.">
        <title>Comparative genomic analyses of the human fungal pathogens Coccidioides and their relatives.</title>
        <authorList>
            <person name="Sharpton T.J."/>
            <person name="Stajich J.E."/>
            <person name="Rounsley S.D."/>
            <person name="Gardner M.J."/>
            <person name="Wortman J.R."/>
            <person name="Jordar V.S."/>
            <person name="Maiti R."/>
            <person name="Kodira C.D."/>
            <person name="Neafsey D.E."/>
            <person name="Zeng Q."/>
            <person name="Hung C.-Y."/>
            <person name="McMahan C."/>
            <person name="Muszewska A."/>
            <person name="Grynberg M."/>
            <person name="Mandel M.A."/>
            <person name="Kellner E.M."/>
            <person name="Barker B.M."/>
            <person name="Galgiani J.N."/>
            <person name="Orbach M.J."/>
            <person name="Kirkland T.N."/>
            <person name="Cole G.T."/>
            <person name="Henn M.R."/>
            <person name="Birren B.W."/>
            <person name="Taylor J.W."/>
        </authorList>
    </citation>
    <scope>NUCLEOTIDE SEQUENCE [LARGE SCALE GENOMIC DNA]</scope>
    <source>
        <strain evidence="14">RS</strain>
    </source>
</reference>
<evidence type="ECO:0000256" key="3">
    <source>
        <dbReference type="ARBA" id="ARBA00009085"/>
    </source>
</evidence>
<keyword evidence="7 13" id="KW-0378">Hydrolase</keyword>
<dbReference type="GO" id="GO:0016579">
    <property type="term" value="P:protein deubiquitination"/>
    <property type="evidence" value="ECO:0007669"/>
    <property type="project" value="InterPro"/>
</dbReference>
<dbReference type="Gene3D" id="2.60.210.10">
    <property type="entry name" value="Apoptosis, Tumor Necrosis Factor Receptor Associated Protein 2, Chain A"/>
    <property type="match status" value="1"/>
</dbReference>
<dbReference type="GeneID" id="4561005"/>
<dbReference type="InterPro" id="IPR029346">
    <property type="entry name" value="USP_C"/>
</dbReference>
<evidence type="ECO:0000256" key="9">
    <source>
        <dbReference type="ARBA" id="ARBA00023242"/>
    </source>
</evidence>
<comment type="catalytic activity">
    <reaction evidence="1">
        <text>Thiol-dependent hydrolysis of ester, thioester, amide, peptide and isopeptide bonds formed by the C-terminal Gly of ubiquitin (a 76-residue protein attached to proteins as an intracellular targeting signal).</text>
        <dbReference type="EC" id="3.4.19.12"/>
    </reaction>
</comment>
<evidence type="ECO:0000256" key="2">
    <source>
        <dbReference type="ARBA" id="ARBA00004123"/>
    </source>
</evidence>